<feature type="compositionally biased region" description="Polar residues" evidence="8">
    <location>
        <begin position="199"/>
        <end position="211"/>
    </location>
</feature>
<dbReference type="GO" id="GO:0000976">
    <property type="term" value="F:transcription cis-regulatory region binding"/>
    <property type="evidence" value="ECO:0007669"/>
    <property type="project" value="TreeGrafter"/>
</dbReference>
<keyword evidence="11" id="KW-1185">Reference proteome</keyword>
<evidence type="ECO:0000259" key="9">
    <source>
        <dbReference type="PROSITE" id="PS50089"/>
    </source>
</evidence>
<feature type="compositionally biased region" description="Polar residues" evidence="8">
    <location>
        <begin position="1103"/>
        <end position="1113"/>
    </location>
</feature>
<dbReference type="OrthoDB" id="10064108at2759"/>
<keyword evidence="5" id="KW-0862">Zinc</keyword>
<feature type="region of interest" description="Disordered" evidence="8">
    <location>
        <begin position="732"/>
        <end position="766"/>
    </location>
</feature>
<dbReference type="Pfam" id="PF00097">
    <property type="entry name" value="zf-C3HC4"/>
    <property type="match status" value="1"/>
</dbReference>
<feature type="compositionally biased region" description="Basic and acidic residues" evidence="8">
    <location>
        <begin position="160"/>
        <end position="175"/>
    </location>
</feature>
<evidence type="ECO:0000313" key="10">
    <source>
        <dbReference type="EMBL" id="KNC84529.1"/>
    </source>
</evidence>
<comment type="subcellular location">
    <subcellularLocation>
        <location evidence="1">Cytoplasm</location>
    </subcellularLocation>
</comment>
<feature type="compositionally biased region" description="Polar residues" evidence="8">
    <location>
        <begin position="1"/>
        <end position="63"/>
    </location>
</feature>
<evidence type="ECO:0000256" key="2">
    <source>
        <dbReference type="ARBA" id="ARBA00022490"/>
    </source>
</evidence>
<gene>
    <name evidence="10" type="ORF">SARC_03255</name>
</gene>
<feature type="compositionally biased region" description="Basic and acidic residues" evidence="8">
    <location>
        <begin position="73"/>
        <end position="86"/>
    </location>
</feature>
<dbReference type="InterPro" id="IPR017907">
    <property type="entry name" value="Znf_RING_CS"/>
</dbReference>
<feature type="compositionally biased region" description="Basic and acidic residues" evidence="8">
    <location>
        <begin position="732"/>
        <end position="743"/>
    </location>
</feature>
<dbReference type="PANTHER" id="PTHR12983:SF9">
    <property type="entry name" value="E3 UBIQUITIN-PROTEIN LIGASE RNF10"/>
    <property type="match status" value="1"/>
</dbReference>
<feature type="compositionally biased region" description="Basic and acidic residues" evidence="8">
    <location>
        <begin position="236"/>
        <end position="249"/>
    </location>
</feature>
<dbReference type="PROSITE" id="PS00518">
    <property type="entry name" value="ZF_RING_1"/>
    <property type="match status" value="1"/>
</dbReference>
<dbReference type="GO" id="GO:0045944">
    <property type="term" value="P:positive regulation of transcription by RNA polymerase II"/>
    <property type="evidence" value="ECO:0007669"/>
    <property type="project" value="TreeGrafter"/>
</dbReference>
<dbReference type="CDD" id="cd16536">
    <property type="entry name" value="RING-HC_RNF10"/>
    <property type="match status" value="1"/>
</dbReference>
<dbReference type="SUPFAM" id="SSF57850">
    <property type="entry name" value="RING/U-box"/>
    <property type="match status" value="1"/>
</dbReference>
<name>A0A0L0G6E6_9EUKA</name>
<feature type="region of interest" description="Disordered" evidence="8">
    <location>
        <begin position="1"/>
        <end position="125"/>
    </location>
</feature>
<dbReference type="InterPro" id="IPR013083">
    <property type="entry name" value="Znf_RING/FYVE/PHD"/>
</dbReference>
<dbReference type="PROSITE" id="PS50089">
    <property type="entry name" value="ZF_RING_2"/>
    <property type="match status" value="1"/>
</dbReference>
<feature type="domain" description="RING-type" evidence="9">
    <location>
        <begin position="556"/>
        <end position="598"/>
    </location>
</feature>
<evidence type="ECO:0000256" key="6">
    <source>
        <dbReference type="PROSITE-ProRule" id="PRU00175"/>
    </source>
</evidence>
<dbReference type="GeneID" id="25903759"/>
<evidence type="ECO:0000256" key="8">
    <source>
        <dbReference type="SAM" id="MobiDB-lite"/>
    </source>
</evidence>
<feature type="compositionally biased region" description="Basic residues" evidence="8">
    <location>
        <begin position="1090"/>
        <end position="1101"/>
    </location>
</feature>
<feature type="compositionally biased region" description="Pro residues" evidence="8">
    <location>
        <begin position="1035"/>
        <end position="1048"/>
    </location>
</feature>
<protein>
    <recommendedName>
        <fullName evidence="9">RING-type domain-containing protein</fullName>
    </recommendedName>
</protein>
<evidence type="ECO:0000256" key="1">
    <source>
        <dbReference type="ARBA" id="ARBA00004496"/>
    </source>
</evidence>
<dbReference type="GO" id="GO:0005737">
    <property type="term" value="C:cytoplasm"/>
    <property type="evidence" value="ECO:0007669"/>
    <property type="project" value="UniProtKB-SubCell"/>
</dbReference>
<dbReference type="Gene3D" id="3.30.40.10">
    <property type="entry name" value="Zinc/RING finger domain, C3HC4 (zinc finger)"/>
    <property type="match status" value="1"/>
</dbReference>
<feature type="compositionally biased region" description="Polar residues" evidence="8">
    <location>
        <begin position="176"/>
        <end position="191"/>
    </location>
</feature>
<evidence type="ECO:0000256" key="7">
    <source>
        <dbReference type="SAM" id="Coils"/>
    </source>
</evidence>
<dbReference type="eggNOG" id="KOG2164">
    <property type="taxonomic scope" value="Eukaryota"/>
</dbReference>
<feature type="coiled-coil region" evidence="7">
    <location>
        <begin position="856"/>
        <end position="886"/>
    </location>
</feature>
<feature type="region of interest" description="Disordered" evidence="8">
    <location>
        <begin position="1011"/>
        <end position="1057"/>
    </location>
</feature>
<evidence type="ECO:0000313" key="11">
    <source>
        <dbReference type="Proteomes" id="UP000054560"/>
    </source>
</evidence>
<feature type="region of interest" description="Disordered" evidence="8">
    <location>
        <begin position="139"/>
        <end position="283"/>
    </location>
</feature>
<accession>A0A0L0G6E6</accession>
<dbReference type="GO" id="GO:0008270">
    <property type="term" value="F:zinc ion binding"/>
    <property type="evidence" value="ECO:0007669"/>
    <property type="project" value="UniProtKB-KW"/>
</dbReference>
<dbReference type="PANTHER" id="PTHR12983">
    <property type="entry name" value="RING FINGER 10 FAMILY MEMBER"/>
    <property type="match status" value="1"/>
</dbReference>
<feature type="region of interest" description="Disordered" evidence="8">
    <location>
        <begin position="339"/>
        <end position="438"/>
    </location>
</feature>
<dbReference type="AlphaFoldDB" id="A0A0L0G6E6"/>
<dbReference type="InterPro" id="IPR039739">
    <property type="entry name" value="MAG2/RNF10"/>
</dbReference>
<dbReference type="STRING" id="667725.A0A0L0G6E6"/>
<feature type="region of interest" description="Disordered" evidence="8">
    <location>
        <begin position="1085"/>
        <end position="1113"/>
    </location>
</feature>
<dbReference type="Proteomes" id="UP000054560">
    <property type="component" value="Unassembled WGS sequence"/>
</dbReference>
<feature type="compositionally biased region" description="Basic and acidic residues" evidence="8">
    <location>
        <begin position="755"/>
        <end position="766"/>
    </location>
</feature>
<evidence type="ECO:0000256" key="4">
    <source>
        <dbReference type="ARBA" id="ARBA00022771"/>
    </source>
</evidence>
<keyword evidence="7" id="KW-0175">Coiled coil</keyword>
<dbReference type="SMART" id="SM00184">
    <property type="entry name" value="RING"/>
    <property type="match status" value="1"/>
</dbReference>
<organism evidence="10 11">
    <name type="scientific">Sphaeroforma arctica JP610</name>
    <dbReference type="NCBI Taxonomy" id="667725"/>
    <lineage>
        <taxon>Eukaryota</taxon>
        <taxon>Ichthyosporea</taxon>
        <taxon>Ichthyophonida</taxon>
        <taxon>Sphaeroforma</taxon>
    </lineage>
</organism>
<feature type="compositionally biased region" description="Basic and acidic residues" evidence="8">
    <location>
        <begin position="139"/>
        <end position="152"/>
    </location>
</feature>
<sequence length="1113" mass="121002">MDISPNSHIQGPAENTLTTDPGLTTQAQDCTTGMNTPTQQGVPLADSTATTVAVKGLSSSSPDSAIAYQAPSDRTDKHIHADKDQSPDPVTTSQQKAPDGEVTGDLSGQVNKSPTGHAESSAVEQSAWVCVGGRKVHARDAKCNGVRAHDAEGTAVPTPEVKDSEAAHADAEKDSPSNNQPHTSPQAQAQAHQVYRGQGETTGPTEIQTQALRCAALSAEGRSSEAETTQNGGSMTREKESESESEGKAKRLSLTGPLNPNAKEFSGATRFMSSGKDGQGCATATADNNAIATADNNAIATADDSAIATDDNNATDVIDVDTIDCETTTAAHNLISEVTGHAGYNKPSAKQSDSQDMPHKPPTGHNSHHNPSHSHSHKKEKGARGGRGGHRGQQANANGHTKQSKGRHGGGGGGSYRDKEQYQRRSHFRLTDESNDDLGQYGDDVILDTFDGNHGNQTNRKGLANQMSLNHLLRFSYGDVPNARAGRYGRRQQNSTHSEKNAVFKKGQYMQANCQFVLRDSCGVLNQHLRNPDKEVDWRNVEEVRMFFTASENMLCPICLSPPSPAKTTPCGHVYCYGCVLHYLHMSAGAWSECPICHEPICAAELRSMTPVEHPSVEVHTPIDMRLLVKQGRSCIYPTPVDVAVTTSGGGVREVLSIGRDSDPEARKYTNLLQTSAVEVQRNIVTRERSELELKLNDSLSCGETEEVLYLQIALEKLRQRSVALHEAHVATTETHDHDKADQPQHTQHLPPPKQGRDELERERDSEPTFLYQATDGRRIYMHSINVRCLVKQFGSLSASPPGLTGKILDLAQGTVTHETRKKLRYLSHLPLSSQFLIAELDLDHLLSDEVIAEFHDETQKLKQNRERKAQRIKQEETRIIREEEALALSKAFKHDVNDENAFPLALSDNLIRGSTSADLDIPSNGHLNRTPTPTHDAFPSMSPEDAVFMAVLEESKRTAANELSFSFAGATRNTNAHRLLPSAGKNKAASDDFDWPTIGSPATSTALLFTQTSSTSSTKEVSPPSDTRRKTFFSPPPVSVPKAPPMEPLQTASVNSEWAPDFQTSFQDSLNKAFVDLDTIQVPADQAHQGKKKKGGKRSKQVLFSTTSQRRS</sequence>
<evidence type="ECO:0000256" key="5">
    <source>
        <dbReference type="ARBA" id="ARBA00022833"/>
    </source>
</evidence>
<proteinExistence type="predicted"/>
<dbReference type="InterPro" id="IPR018957">
    <property type="entry name" value="Znf_C3HC4_RING-type"/>
</dbReference>
<dbReference type="InterPro" id="IPR001841">
    <property type="entry name" value="Znf_RING"/>
</dbReference>
<keyword evidence="2" id="KW-0963">Cytoplasm</keyword>
<dbReference type="EMBL" id="KQ241758">
    <property type="protein sequence ID" value="KNC84529.1"/>
    <property type="molecule type" value="Genomic_DNA"/>
</dbReference>
<reference evidence="10 11" key="1">
    <citation type="submission" date="2011-02" db="EMBL/GenBank/DDBJ databases">
        <title>The Genome Sequence of Sphaeroforma arctica JP610.</title>
        <authorList>
            <consortium name="The Broad Institute Genome Sequencing Platform"/>
            <person name="Russ C."/>
            <person name="Cuomo C."/>
            <person name="Young S.K."/>
            <person name="Zeng Q."/>
            <person name="Gargeya S."/>
            <person name="Alvarado L."/>
            <person name="Berlin A."/>
            <person name="Chapman S.B."/>
            <person name="Chen Z."/>
            <person name="Freedman E."/>
            <person name="Gellesch M."/>
            <person name="Goldberg J."/>
            <person name="Griggs A."/>
            <person name="Gujja S."/>
            <person name="Heilman E."/>
            <person name="Heiman D."/>
            <person name="Howarth C."/>
            <person name="Mehta T."/>
            <person name="Neiman D."/>
            <person name="Pearson M."/>
            <person name="Roberts A."/>
            <person name="Saif S."/>
            <person name="Shea T."/>
            <person name="Shenoy N."/>
            <person name="Sisk P."/>
            <person name="Stolte C."/>
            <person name="Sykes S."/>
            <person name="White J."/>
            <person name="Yandava C."/>
            <person name="Burger G."/>
            <person name="Gray M.W."/>
            <person name="Holland P.W.H."/>
            <person name="King N."/>
            <person name="Lang F.B.F."/>
            <person name="Roger A.J."/>
            <person name="Ruiz-Trillo I."/>
            <person name="Haas B."/>
            <person name="Nusbaum C."/>
            <person name="Birren B."/>
        </authorList>
    </citation>
    <scope>NUCLEOTIDE SEQUENCE [LARGE SCALE GENOMIC DNA]</scope>
    <source>
        <strain evidence="10 11">JP610</strain>
    </source>
</reference>
<keyword evidence="3" id="KW-0479">Metal-binding</keyword>
<dbReference type="RefSeq" id="XP_014158431.1">
    <property type="nucleotide sequence ID" value="XM_014302956.1"/>
</dbReference>
<feature type="compositionally biased region" description="Basic residues" evidence="8">
    <location>
        <begin position="366"/>
        <end position="381"/>
    </location>
</feature>
<keyword evidence="4 6" id="KW-0863">Zinc-finger</keyword>
<evidence type="ECO:0000256" key="3">
    <source>
        <dbReference type="ARBA" id="ARBA00022723"/>
    </source>
</evidence>